<keyword evidence="1" id="KW-1133">Transmembrane helix</keyword>
<accession>A0A975PPB3</accession>
<organism evidence="2 3">
    <name type="scientific">Sulfitobacter albidus</name>
    <dbReference type="NCBI Taxonomy" id="2829501"/>
    <lineage>
        <taxon>Bacteria</taxon>
        <taxon>Pseudomonadati</taxon>
        <taxon>Pseudomonadota</taxon>
        <taxon>Alphaproteobacteria</taxon>
        <taxon>Rhodobacterales</taxon>
        <taxon>Roseobacteraceae</taxon>
        <taxon>Sulfitobacter</taxon>
    </lineage>
</organism>
<name>A0A975PPB3_9RHOB</name>
<evidence type="ECO:0000313" key="3">
    <source>
        <dbReference type="Proteomes" id="UP000683291"/>
    </source>
</evidence>
<feature type="transmembrane region" description="Helical" evidence="1">
    <location>
        <begin position="71"/>
        <end position="90"/>
    </location>
</feature>
<dbReference type="AlphaFoldDB" id="A0A975PPB3"/>
<evidence type="ECO:0000256" key="1">
    <source>
        <dbReference type="SAM" id="Phobius"/>
    </source>
</evidence>
<keyword evidence="1" id="KW-0812">Transmembrane</keyword>
<dbReference type="Proteomes" id="UP000683291">
    <property type="component" value="Chromosome pJK7-1-1"/>
</dbReference>
<protein>
    <submittedName>
        <fullName evidence="2">Uncharacterized protein</fullName>
    </submittedName>
</protein>
<feature type="transmembrane region" description="Helical" evidence="1">
    <location>
        <begin position="6"/>
        <end position="28"/>
    </location>
</feature>
<dbReference type="RefSeq" id="WP_212706377.1">
    <property type="nucleotide sequence ID" value="NZ_CP073582.1"/>
</dbReference>
<proteinExistence type="predicted"/>
<keyword evidence="1" id="KW-0472">Membrane</keyword>
<sequence>MIALMLGLFPVTLFTWFKFFGWFFNLLFAAKTQSDLQPKWKWVVSGGFSGLFAIATDRGQASQWLGFFKSLFWAASSFTAMMLIAGLLFIPNETDCGTTQQALGHSIALRFECLTRVIGKN</sequence>
<evidence type="ECO:0000313" key="2">
    <source>
        <dbReference type="EMBL" id="QUJ78185.1"/>
    </source>
</evidence>
<dbReference type="EMBL" id="CP073582">
    <property type="protein sequence ID" value="QUJ78185.1"/>
    <property type="molecule type" value="Genomic_DNA"/>
</dbReference>
<keyword evidence="3" id="KW-1185">Reference proteome</keyword>
<gene>
    <name evidence="2" type="ORF">KDD17_16950</name>
</gene>
<reference evidence="2" key="1">
    <citation type="submission" date="2021-04" db="EMBL/GenBank/DDBJ databases">
        <title>Complete genome sequence for Sulfitobacter sp. strain JK7-1.</title>
        <authorList>
            <person name="Park S.-J."/>
        </authorList>
    </citation>
    <scope>NUCLEOTIDE SEQUENCE</scope>
    <source>
        <strain evidence="2">JK7-1</strain>
    </source>
</reference>
<dbReference type="KEGG" id="sual:KDD17_16950"/>